<evidence type="ECO:0000313" key="8">
    <source>
        <dbReference type="Proteomes" id="UP000503336"/>
    </source>
</evidence>
<dbReference type="GO" id="GO:0016020">
    <property type="term" value="C:membrane"/>
    <property type="evidence" value="ECO:0007669"/>
    <property type="project" value="UniProtKB-SubCell"/>
</dbReference>
<feature type="transmembrane region" description="Helical" evidence="6">
    <location>
        <begin position="285"/>
        <end position="311"/>
    </location>
</feature>
<feature type="transmembrane region" description="Helical" evidence="6">
    <location>
        <begin position="159"/>
        <end position="185"/>
    </location>
</feature>
<accession>A0A7L5BV33</accession>
<feature type="transmembrane region" description="Helical" evidence="6">
    <location>
        <begin position="323"/>
        <end position="348"/>
    </location>
</feature>
<keyword evidence="5 6" id="KW-0472">Membrane</keyword>
<dbReference type="RefSeq" id="WP_165097930.1">
    <property type="nucleotide sequence ID" value="NZ_CP049056.1"/>
</dbReference>
<evidence type="ECO:0000256" key="5">
    <source>
        <dbReference type="ARBA" id="ARBA00023136"/>
    </source>
</evidence>
<protein>
    <submittedName>
        <fullName evidence="7">AI-2E family transporter</fullName>
    </submittedName>
</protein>
<dbReference type="GO" id="GO:0055085">
    <property type="term" value="P:transmembrane transport"/>
    <property type="evidence" value="ECO:0007669"/>
    <property type="project" value="TreeGrafter"/>
</dbReference>
<name>A0A7L5BV33_9RHOB</name>
<keyword evidence="3 6" id="KW-0812">Transmembrane</keyword>
<feature type="transmembrane region" description="Helical" evidence="6">
    <location>
        <begin position="73"/>
        <end position="95"/>
    </location>
</feature>
<feature type="transmembrane region" description="Helical" evidence="6">
    <location>
        <begin position="251"/>
        <end position="279"/>
    </location>
</feature>
<feature type="transmembrane region" description="Helical" evidence="6">
    <location>
        <begin position="31"/>
        <end position="61"/>
    </location>
</feature>
<evidence type="ECO:0000313" key="7">
    <source>
        <dbReference type="EMBL" id="QIE55685.1"/>
    </source>
</evidence>
<keyword evidence="4 6" id="KW-1133">Transmembrane helix</keyword>
<keyword evidence="8" id="KW-1185">Reference proteome</keyword>
<dbReference type="AlphaFoldDB" id="A0A7L5BV33"/>
<organism evidence="7 8">
    <name type="scientific">Pikeienuella piscinae</name>
    <dbReference type="NCBI Taxonomy" id="2748098"/>
    <lineage>
        <taxon>Bacteria</taxon>
        <taxon>Pseudomonadati</taxon>
        <taxon>Pseudomonadota</taxon>
        <taxon>Alphaproteobacteria</taxon>
        <taxon>Rhodobacterales</taxon>
        <taxon>Paracoccaceae</taxon>
        <taxon>Pikeienuella</taxon>
    </lineage>
</organism>
<evidence type="ECO:0000256" key="1">
    <source>
        <dbReference type="ARBA" id="ARBA00004141"/>
    </source>
</evidence>
<comment type="subcellular location">
    <subcellularLocation>
        <location evidence="1">Membrane</location>
        <topology evidence="1">Multi-pass membrane protein</topology>
    </subcellularLocation>
</comment>
<feature type="transmembrane region" description="Helical" evidence="6">
    <location>
        <begin position="222"/>
        <end position="244"/>
    </location>
</feature>
<comment type="similarity">
    <text evidence="2">Belongs to the autoinducer-2 exporter (AI-2E) (TC 2.A.86) family.</text>
</comment>
<proteinExistence type="inferred from homology"/>
<gene>
    <name evidence="7" type="ORF">G5B40_09640</name>
</gene>
<reference evidence="7 8" key="1">
    <citation type="submission" date="2020-02" db="EMBL/GenBank/DDBJ databases">
        <title>complete genome sequence of Rhodobacteraceae bacterium.</title>
        <authorList>
            <person name="Park J."/>
            <person name="Kim Y.-S."/>
            <person name="Kim K.-H."/>
        </authorList>
    </citation>
    <scope>NUCLEOTIDE SEQUENCE [LARGE SCALE GENOMIC DNA]</scope>
    <source>
        <strain evidence="7 8">RR4-56</strain>
    </source>
</reference>
<sequence>MTTEREVAAGDPAPQDAASADLRSIRRRLTVIMVIHIIAAAYFGVEILMPIVMGFLLALTLSPLVRGAGKRGVPAPISAIVLVAFLGGVGFVSAYSMSDTISGWIDDAPRLGAEVKRRLENVSESVEAVKKAADDVEKMTSGSTGETEGERVVVRGSGLLSAAIGSLTGAGTALAIALVLALFLLSSGQLFYAKLVQTFPRFRDKRNALKIVYDIERRVSHYLFTIAAINFGLGVAVGSCLYFIGMPYAPVWGVAVFLLNFLPFIGTVIGTAVVAAVSIVTFDNLAYASLAPLAYLACGSLEGQVVTPAILGRRLQINTVSVFLAVMFWAWLWGVAGALMAVPILVAFKVVCDNVEALEPISAFLSARERTVESSDVE</sequence>
<evidence type="ECO:0000256" key="6">
    <source>
        <dbReference type="SAM" id="Phobius"/>
    </source>
</evidence>
<evidence type="ECO:0000256" key="4">
    <source>
        <dbReference type="ARBA" id="ARBA00022989"/>
    </source>
</evidence>
<dbReference type="Pfam" id="PF01594">
    <property type="entry name" value="AI-2E_transport"/>
    <property type="match status" value="1"/>
</dbReference>
<dbReference type="EMBL" id="CP049056">
    <property type="protein sequence ID" value="QIE55685.1"/>
    <property type="molecule type" value="Genomic_DNA"/>
</dbReference>
<dbReference type="KEGG" id="hdh:G5B40_09640"/>
<dbReference type="PANTHER" id="PTHR21716:SF16">
    <property type="entry name" value="BLL1467 PROTEIN"/>
    <property type="match status" value="1"/>
</dbReference>
<dbReference type="PANTHER" id="PTHR21716">
    <property type="entry name" value="TRANSMEMBRANE PROTEIN"/>
    <property type="match status" value="1"/>
</dbReference>
<evidence type="ECO:0000256" key="2">
    <source>
        <dbReference type="ARBA" id="ARBA00009773"/>
    </source>
</evidence>
<dbReference type="Proteomes" id="UP000503336">
    <property type="component" value="Chromosome"/>
</dbReference>
<dbReference type="InterPro" id="IPR002549">
    <property type="entry name" value="AI-2E-like"/>
</dbReference>
<evidence type="ECO:0000256" key="3">
    <source>
        <dbReference type="ARBA" id="ARBA00022692"/>
    </source>
</evidence>